<accession>A0A4U9U9Q1</accession>
<name>A0A4U9U9Q1_SERFO</name>
<reference evidence="1" key="1">
    <citation type="submission" date="2019-05" db="EMBL/GenBank/DDBJ databases">
        <authorList>
            <consortium name="Pathogen Informatics"/>
        </authorList>
    </citation>
    <scope>NUCLEOTIDE SEQUENCE [LARGE SCALE GENOMIC DNA]</scope>
    <source>
        <strain evidence="1">NCTC12965</strain>
    </source>
</reference>
<evidence type="ECO:0000313" key="1">
    <source>
        <dbReference type="EMBL" id="VTR28062.1"/>
    </source>
</evidence>
<dbReference type="AlphaFoldDB" id="A0A4U9U9Q1"/>
<organism evidence="1">
    <name type="scientific">Serratia fonticola</name>
    <dbReference type="NCBI Taxonomy" id="47917"/>
    <lineage>
        <taxon>Bacteria</taxon>
        <taxon>Pseudomonadati</taxon>
        <taxon>Pseudomonadota</taxon>
        <taxon>Gammaproteobacteria</taxon>
        <taxon>Enterobacterales</taxon>
        <taxon>Yersiniaceae</taxon>
        <taxon>Serratia</taxon>
    </lineage>
</organism>
<sequence length="67" mass="7045">MGIVKWGARVHSLDGQALAADPRIAAGINLNDLGLADPTREVGNSWLDWVSGAAVRQGLPAKLQRLG</sequence>
<protein>
    <submittedName>
        <fullName evidence="1">Tetrathionate reductase subunit A</fullName>
    </submittedName>
</protein>
<proteinExistence type="predicted"/>
<dbReference type="EMBL" id="CABEEZ010000054">
    <property type="protein sequence ID" value="VTR28062.1"/>
    <property type="molecule type" value="Genomic_DNA"/>
</dbReference>
<gene>
    <name evidence="1" type="ORF">NCTC12965_02674</name>
</gene>